<gene>
    <name evidence="2" type="ORF">ACFQ1X_12015</name>
</gene>
<dbReference type="EMBL" id="JBHTKI010000019">
    <property type="protein sequence ID" value="MFD1032156.1"/>
    <property type="molecule type" value="Genomic_DNA"/>
</dbReference>
<dbReference type="InterPro" id="IPR025437">
    <property type="entry name" value="YfhE-like"/>
</dbReference>
<dbReference type="RefSeq" id="WP_144839368.1">
    <property type="nucleotide sequence ID" value="NZ_JBHTKI010000019.1"/>
</dbReference>
<name>A0ABW3LEH6_9BACL</name>
<reference evidence="3" key="1">
    <citation type="journal article" date="2019" name="Int. J. Syst. Evol. Microbiol.">
        <title>The Global Catalogue of Microorganisms (GCM) 10K type strain sequencing project: providing services to taxonomists for standard genome sequencing and annotation.</title>
        <authorList>
            <consortium name="The Broad Institute Genomics Platform"/>
            <consortium name="The Broad Institute Genome Sequencing Center for Infectious Disease"/>
            <person name="Wu L."/>
            <person name="Ma J."/>
        </authorList>
    </citation>
    <scope>NUCLEOTIDE SEQUENCE [LARGE SCALE GENOMIC DNA]</scope>
    <source>
        <strain evidence="3">CCUG 56756</strain>
    </source>
</reference>
<feature type="compositionally biased region" description="Basic and acidic residues" evidence="1">
    <location>
        <begin position="25"/>
        <end position="57"/>
    </location>
</feature>
<evidence type="ECO:0000313" key="3">
    <source>
        <dbReference type="Proteomes" id="UP001597109"/>
    </source>
</evidence>
<keyword evidence="3" id="KW-1185">Reference proteome</keyword>
<accession>A0ABW3LEH6</accession>
<evidence type="ECO:0000256" key="1">
    <source>
        <dbReference type="SAM" id="MobiDB-lite"/>
    </source>
</evidence>
<sequence length="57" mass="6691">MADNKQPHEKLTDDNNGLKSAQEVHYSEDFKKADKAGEEQRQENDEKEKDEKKKDDK</sequence>
<feature type="compositionally biased region" description="Basic and acidic residues" evidence="1">
    <location>
        <begin position="1"/>
        <end position="13"/>
    </location>
</feature>
<protein>
    <submittedName>
        <fullName evidence="2">YfhE family protein</fullName>
    </submittedName>
</protein>
<proteinExistence type="predicted"/>
<feature type="region of interest" description="Disordered" evidence="1">
    <location>
        <begin position="1"/>
        <end position="57"/>
    </location>
</feature>
<dbReference type="Proteomes" id="UP001597109">
    <property type="component" value="Unassembled WGS sequence"/>
</dbReference>
<comment type="caution">
    <text evidence="2">The sequence shown here is derived from an EMBL/GenBank/DDBJ whole genome shotgun (WGS) entry which is preliminary data.</text>
</comment>
<organism evidence="2 3">
    <name type="scientific">Metaplanococcus flavidus</name>
    <dbReference type="NCBI Taxonomy" id="569883"/>
    <lineage>
        <taxon>Bacteria</taxon>
        <taxon>Bacillati</taxon>
        <taxon>Bacillota</taxon>
        <taxon>Bacilli</taxon>
        <taxon>Bacillales</taxon>
        <taxon>Caryophanaceae</taxon>
        <taxon>Metaplanococcus</taxon>
    </lineage>
</organism>
<dbReference type="Pfam" id="PF14152">
    <property type="entry name" value="YfhE"/>
    <property type="match status" value="1"/>
</dbReference>
<evidence type="ECO:0000313" key="2">
    <source>
        <dbReference type="EMBL" id="MFD1032156.1"/>
    </source>
</evidence>